<organism evidence="2 3">
    <name type="scientific">Henriciella barbarensis</name>
    <dbReference type="NCBI Taxonomy" id="86342"/>
    <lineage>
        <taxon>Bacteria</taxon>
        <taxon>Pseudomonadati</taxon>
        <taxon>Pseudomonadota</taxon>
        <taxon>Alphaproteobacteria</taxon>
        <taxon>Hyphomonadales</taxon>
        <taxon>Hyphomonadaceae</taxon>
        <taxon>Henriciella</taxon>
    </lineage>
</organism>
<keyword evidence="3" id="KW-1185">Reference proteome</keyword>
<name>A0A399QZK4_9PROT</name>
<dbReference type="EMBL" id="QWGB01000005">
    <property type="protein sequence ID" value="RIJ24320.1"/>
    <property type="molecule type" value="Genomic_DNA"/>
</dbReference>
<comment type="caution">
    <text evidence="2">The sequence shown here is derived from an EMBL/GenBank/DDBJ whole genome shotgun (WGS) entry which is preliminary data.</text>
</comment>
<dbReference type="OrthoDB" id="7631809at2"/>
<proteinExistence type="predicted"/>
<feature type="transmembrane region" description="Helical" evidence="1">
    <location>
        <begin position="7"/>
        <end position="33"/>
    </location>
</feature>
<feature type="transmembrane region" description="Helical" evidence="1">
    <location>
        <begin position="39"/>
        <end position="59"/>
    </location>
</feature>
<dbReference type="RefSeq" id="WP_119379510.1">
    <property type="nucleotide sequence ID" value="NZ_QWGB01000005.1"/>
</dbReference>
<reference evidence="2 3" key="1">
    <citation type="submission" date="2018-08" db="EMBL/GenBank/DDBJ databases">
        <title>Henriciella mobilis sp. nov., isolated from seawater.</title>
        <authorList>
            <person name="Cheng H."/>
            <person name="Wu Y.-H."/>
            <person name="Xu X.-W."/>
            <person name="Guo L.-L."/>
        </authorList>
    </citation>
    <scope>NUCLEOTIDE SEQUENCE [LARGE SCALE GENOMIC DNA]</scope>
    <source>
        <strain evidence="2 3">CCUG66934</strain>
    </source>
</reference>
<keyword evidence="1" id="KW-1133">Transmembrane helix</keyword>
<keyword evidence="1" id="KW-0472">Membrane</keyword>
<evidence type="ECO:0000313" key="2">
    <source>
        <dbReference type="EMBL" id="RIJ24320.1"/>
    </source>
</evidence>
<gene>
    <name evidence="2" type="ORF">D1224_08780</name>
</gene>
<evidence type="ECO:0000313" key="3">
    <source>
        <dbReference type="Proteomes" id="UP000265431"/>
    </source>
</evidence>
<dbReference type="AlphaFoldDB" id="A0A399QZK4"/>
<accession>A0A399QZK4</accession>
<sequence>MAAYFRAAVAGIFMFEISAAFLMGLSALILFALHITGAIFWGVEAMTAIGALYLSSLFFRSAFKYERQSETIELRSE</sequence>
<keyword evidence="1" id="KW-0812">Transmembrane</keyword>
<evidence type="ECO:0000256" key="1">
    <source>
        <dbReference type="SAM" id="Phobius"/>
    </source>
</evidence>
<dbReference type="Proteomes" id="UP000265431">
    <property type="component" value="Unassembled WGS sequence"/>
</dbReference>
<protein>
    <submittedName>
        <fullName evidence="2">Uncharacterized protein</fullName>
    </submittedName>
</protein>